<name>A0A382NPI5_9ZZZZ</name>
<accession>A0A382NPI5</accession>
<proteinExistence type="predicted"/>
<dbReference type="EMBL" id="UINC01101002">
    <property type="protein sequence ID" value="SVC61491.1"/>
    <property type="molecule type" value="Genomic_DNA"/>
</dbReference>
<organism evidence="1">
    <name type="scientific">marine metagenome</name>
    <dbReference type="NCBI Taxonomy" id="408172"/>
    <lineage>
        <taxon>unclassified sequences</taxon>
        <taxon>metagenomes</taxon>
        <taxon>ecological metagenomes</taxon>
    </lineage>
</organism>
<sequence>NEISNQVRKELDLYRFRSAENSATAA</sequence>
<evidence type="ECO:0000313" key="1">
    <source>
        <dbReference type="EMBL" id="SVC61491.1"/>
    </source>
</evidence>
<reference evidence="1" key="1">
    <citation type="submission" date="2018-05" db="EMBL/GenBank/DDBJ databases">
        <authorList>
            <person name="Lanie J.A."/>
            <person name="Ng W.-L."/>
            <person name="Kazmierczak K.M."/>
            <person name="Andrzejewski T.M."/>
            <person name="Davidsen T.M."/>
            <person name="Wayne K.J."/>
            <person name="Tettelin H."/>
            <person name="Glass J.I."/>
            <person name="Rusch D."/>
            <person name="Podicherti R."/>
            <person name="Tsui H.-C.T."/>
            <person name="Winkler M.E."/>
        </authorList>
    </citation>
    <scope>NUCLEOTIDE SEQUENCE</scope>
</reference>
<dbReference type="AlphaFoldDB" id="A0A382NPI5"/>
<gene>
    <name evidence="1" type="ORF">METZ01_LOCUS314345</name>
</gene>
<protein>
    <submittedName>
        <fullName evidence="1">Uncharacterized protein</fullName>
    </submittedName>
</protein>
<feature type="non-terminal residue" evidence="1">
    <location>
        <position position="1"/>
    </location>
</feature>